<dbReference type="Proteomes" id="UP000887574">
    <property type="component" value="Unplaced"/>
</dbReference>
<proteinExistence type="predicted"/>
<dbReference type="GO" id="GO:0016491">
    <property type="term" value="F:oxidoreductase activity"/>
    <property type="evidence" value="ECO:0007669"/>
    <property type="project" value="TreeGrafter"/>
</dbReference>
<dbReference type="SUPFAM" id="SSF51735">
    <property type="entry name" value="NAD(P)-binding Rossmann-fold domains"/>
    <property type="match status" value="1"/>
</dbReference>
<sequence length="69" mass="7639">MGNLSCSILWSHFLIEKLFPLDMKGKAILITGCDTGFGHDFAIRCVQNGMIVFAGCHLPETLRTLQEKA</sequence>
<organism evidence="1 2">
    <name type="scientific">Ditylenchus dipsaci</name>
    <dbReference type="NCBI Taxonomy" id="166011"/>
    <lineage>
        <taxon>Eukaryota</taxon>
        <taxon>Metazoa</taxon>
        <taxon>Ecdysozoa</taxon>
        <taxon>Nematoda</taxon>
        <taxon>Chromadorea</taxon>
        <taxon>Rhabditida</taxon>
        <taxon>Tylenchina</taxon>
        <taxon>Tylenchomorpha</taxon>
        <taxon>Sphaerularioidea</taxon>
        <taxon>Anguinidae</taxon>
        <taxon>Anguininae</taxon>
        <taxon>Ditylenchus</taxon>
    </lineage>
</organism>
<dbReference type="PANTHER" id="PTHR43313:SF1">
    <property type="entry name" value="3BETA-HYDROXYSTEROID DEHYDROGENASE DHS-16"/>
    <property type="match status" value="1"/>
</dbReference>
<protein>
    <submittedName>
        <fullName evidence="2">Uncharacterized protein</fullName>
    </submittedName>
</protein>
<dbReference type="Gene3D" id="3.40.50.720">
    <property type="entry name" value="NAD(P)-binding Rossmann-like Domain"/>
    <property type="match status" value="1"/>
</dbReference>
<name>A0A915EPW8_9BILA</name>
<dbReference type="WBParaSite" id="jg8226">
    <property type="protein sequence ID" value="jg8226"/>
    <property type="gene ID" value="jg8226"/>
</dbReference>
<reference evidence="2" key="1">
    <citation type="submission" date="2022-11" db="UniProtKB">
        <authorList>
            <consortium name="WormBaseParasite"/>
        </authorList>
    </citation>
    <scope>IDENTIFICATION</scope>
</reference>
<evidence type="ECO:0000313" key="2">
    <source>
        <dbReference type="WBParaSite" id="jg8226"/>
    </source>
</evidence>
<dbReference type="GO" id="GO:0008202">
    <property type="term" value="P:steroid metabolic process"/>
    <property type="evidence" value="ECO:0007669"/>
    <property type="project" value="TreeGrafter"/>
</dbReference>
<dbReference type="InterPro" id="IPR036291">
    <property type="entry name" value="NAD(P)-bd_dom_sf"/>
</dbReference>
<evidence type="ECO:0000313" key="1">
    <source>
        <dbReference type="Proteomes" id="UP000887574"/>
    </source>
</evidence>
<keyword evidence="1" id="KW-1185">Reference proteome</keyword>
<accession>A0A915EPW8</accession>
<dbReference type="AlphaFoldDB" id="A0A915EPW8"/>
<dbReference type="PANTHER" id="PTHR43313">
    <property type="entry name" value="SHORT-CHAIN DEHYDROGENASE/REDUCTASE FAMILY 9C"/>
    <property type="match status" value="1"/>
</dbReference>